<sequence length="222" mass="26508">MNFYVSITTIKKYKEALDMLLDSMPNEWKNKYIIVYQDETDEGFHVFDDGHIEVYLKNNIYDYGNWVGVGVLLENNVIPQDSWFLFIHDTCRFINNNNIELTYQFISTFHDTDVDIVWLCNNGQCNICLLRRQGVLYGYHIYKDIMFMERMDAIGYEWGHTQRLSPKSFPVEHKFIDIPTIYLGKKNIYSNNINRDVLLYESINLEKYYYHTNHVVHHPCCP</sequence>
<name>A0A6C0B1G4_9ZZZZ</name>
<accession>A0A6C0B1G4</accession>
<reference evidence="1" key="1">
    <citation type="journal article" date="2020" name="Nature">
        <title>Giant virus diversity and host interactions through global metagenomics.</title>
        <authorList>
            <person name="Schulz F."/>
            <person name="Roux S."/>
            <person name="Paez-Espino D."/>
            <person name="Jungbluth S."/>
            <person name="Walsh D.A."/>
            <person name="Denef V.J."/>
            <person name="McMahon K.D."/>
            <person name="Konstantinidis K.T."/>
            <person name="Eloe-Fadrosh E.A."/>
            <person name="Kyrpides N.C."/>
            <person name="Woyke T."/>
        </authorList>
    </citation>
    <scope>NUCLEOTIDE SEQUENCE</scope>
    <source>
        <strain evidence="1">GVMAG-M-3300009182-78</strain>
    </source>
</reference>
<protein>
    <recommendedName>
        <fullName evidence="2">Glycosyltransferase</fullName>
    </recommendedName>
</protein>
<dbReference type="EMBL" id="MN739043">
    <property type="protein sequence ID" value="QHS85369.1"/>
    <property type="molecule type" value="Genomic_DNA"/>
</dbReference>
<dbReference type="AlphaFoldDB" id="A0A6C0B1G4"/>
<evidence type="ECO:0008006" key="2">
    <source>
        <dbReference type="Google" id="ProtNLM"/>
    </source>
</evidence>
<proteinExistence type="predicted"/>
<evidence type="ECO:0000313" key="1">
    <source>
        <dbReference type="EMBL" id="QHS85369.1"/>
    </source>
</evidence>
<organism evidence="1">
    <name type="scientific">viral metagenome</name>
    <dbReference type="NCBI Taxonomy" id="1070528"/>
    <lineage>
        <taxon>unclassified sequences</taxon>
        <taxon>metagenomes</taxon>
        <taxon>organismal metagenomes</taxon>
    </lineage>
</organism>